<keyword evidence="3" id="KW-1185">Reference proteome</keyword>
<proteinExistence type="predicted"/>
<protein>
    <submittedName>
        <fullName evidence="2">GNAT family N-acetyltransferase</fullName>
        <ecNumber evidence="2">2.3.1.-</ecNumber>
    </submittedName>
</protein>
<evidence type="ECO:0000259" key="1">
    <source>
        <dbReference type="PROSITE" id="PS51186"/>
    </source>
</evidence>
<evidence type="ECO:0000313" key="3">
    <source>
        <dbReference type="Proteomes" id="UP001207626"/>
    </source>
</evidence>
<accession>A0ABT4DVT9</accession>
<organism evidence="2 3">
    <name type="scientific">Paenibacillus apiarius</name>
    <dbReference type="NCBI Taxonomy" id="46240"/>
    <lineage>
        <taxon>Bacteria</taxon>
        <taxon>Bacillati</taxon>
        <taxon>Bacillota</taxon>
        <taxon>Bacilli</taxon>
        <taxon>Bacillales</taxon>
        <taxon>Paenibacillaceae</taxon>
        <taxon>Paenibacillus</taxon>
    </lineage>
</organism>
<dbReference type="InterPro" id="IPR000182">
    <property type="entry name" value="GNAT_dom"/>
</dbReference>
<evidence type="ECO:0000313" key="2">
    <source>
        <dbReference type="EMBL" id="MCY9521472.1"/>
    </source>
</evidence>
<dbReference type="InterPro" id="IPR016181">
    <property type="entry name" value="Acyl_CoA_acyltransferase"/>
</dbReference>
<dbReference type="EC" id="2.3.1.-" evidence="2"/>
<name>A0ABT4DVT9_9BACL</name>
<keyword evidence="2" id="KW-0012">Acyltransferase</keyword>
<dbReference type="SUPFAM" id="SSF55729">
    <property type="entry name" value="Acyl-CoA N-acyltransferases (Nat)"/>
    <property type="match status" value="1"/>
</dbReference>
<dbReference type="EMBL" id="JAMDLW010000023">
    <property type="protein sequence ID" value="MCY9521472.1"/>
    <property type="molecule type" value="Genomic_DNA"/>
</dbReference>
<sequence>MSLVIQKMEIEEKDILKNLMQYYFYDFSEYVRCDVNECGQFDEYPYLDSYWGGEGKVPFYIQFEGNYIGFVLVRFVRSFDKDYYSIAEFFVMKKYRRSGLGRQAAIHIFDLFPGNWEVCQLESNKPAQDFWIDVIGQYTNNTYSDRIEHGKRIQQFVT</sequence>
<dbReference type="Gene3D" id="3.40.630.30">
    <property type="match status" value="1"/>
</dbReference>
<reference evidence="2 3" key="1">
    <citation type="submission" date="2022-05" db="EMBL/GenBank/DDBJ databases">
        <title>Genome Sequencing of Bee-Associated Microbes.</title>
        <authorList>
            <person name="Dunlap C."/>
        </authorList>
    </citation>
    <scope>NUCLEOTIDE SEQUENCE [LARGE SCALE GENOMIC DNA]</scope>
    <source>
        <strain evidence="2 3">NRRL NRS-1438</strain>
    </source>
</reference>
<dbReference type="GO" id="GO:0016746">
    <property type="term" value="F:acyltransferase activity"/>
    <property type="evidence" value="ECO:0007669"/>
    <property type="project" value="UniProtKB-KW"/>
</dbReference>
<keyword evidence="2" id="KW-0808">Transferase</keyword>
<dbReference type="RefSeq" id="WP_268601497.1">
    <property type="nucleotide sequence ID" value="NZ_JAMDLV010000006.1"/>
</dbReference>
<feature type="domain" description="N-acetyltransferase" evidence="1">
    <location>
        <begin position="3"/>
        <end position="154"/>
    </location>
</feature>
<comment type="caution">
    <text evidence="2">The sequence shown here is derived from an EMBL/GenBank/DDBJ whole genome shotgun (WGS) entry which is preliminary data.</text>
</comment>
<dbReference type="Proteomes" id="UP001207626">
    <property type="component" value="Unassembled WGS sequence"/>
</dbReference>
<dbReference type="CDD" id="cd04301">
    <property type="entry name" value="NAT_SF"/>
    <property type="match status" value="1"/>
</dbReference>
<gene>
    <name evidence="2" type="ORF">M5X09_17665</name>
</gene>
<dbReference type="Pfam" id="PF00583">
    <property type="entry name" value="Acetyltransf_1"/>
    <property type="match status" value="1"/>
</dbReference>
<dbReference type="PROSITE" id="PS51186">
    <property type="entry name" value="GNAT"/>
    <property type="match status" value="1"/>
</dbReference>